<feature type="non-terminal residue" evidence="1">
    <location>
        <position position="1"/>
    </location>
</feature>
<reference evidence="1" key="1">
    <citation type="submission" date="2021-02" db="EMBL/GenBank/DDBJ databases">
        <authorList>
            <person name="Nowell W R."/>
        </authorList>
    </citation>
    <scope>NUCLEOTIDE SEQUENCE</scope>
</reference>
<organism evidence="1 2">
    <name type="scientific">Rotaria magnacalcarata</name>
    <dbReference type="NCBI Taxonomy" id="392030"/>
    <lineage>
        <taxon>Eukaryota</taxon>
        <taxon>Metazoa</taxon>
        <taxon>Spiralia</taxon>
        <taxon>Gnathifera</taxon>
        <taxon>Rotifera</taxon>
        <taxon>Eurotatoria</taxon>
        <taxon>Bdelloidea</taxon>
        <taxon>Philodinida</taxon>
        <taxon>Philodinidae</taxon>
        <taxon>Rotaria</taxon>
    </lineage>
</organism>
<comment type="caution">
    <text evidence="1">The sequence shown here is derived from an EMBL/GenBank/DDBJ whole genome shotgun (WGS) entry which is preliminary data.</text>
</comment>
<sequence length="27" mass="3152">FMDKQQPEKPPELDMCRCCVQDVANIL</sequence>
<proteinExistence type="predicted"/>
<protein>
    <submittedName>
        <fullName evidence="1">Uncharacterized protein</fullName>
    </submittedName>
</protein>
<accession>A0A8S2UU60</accession>
<dbReference type="EMBL" id="CAJOBI010046472">
    <property type="protein sequence ID" value="CAF4350063.1"/>
    <property type="molecule type" value="Genomic_DNA"/>
</dbReference>
<evidence type="ECO:0000313" key="2">
    <source>
        <dbReference type="Proteomes" id="UP000676336"/>
    </source>
</evidence>
<dbReference type="AlphaFoldDB" id="A0A8S2UU60"/>
<gene>
    <name evidence="1" type="ORF">SMN809_LOCUS28198</name>
</gene>
<name>A0A8S2UU60_9BILA</name>
<evidence type="ECO:0000313" key="1">
    <source>
        <dbReference type="EMBL" id="CAF4350063.1"/>
    </source>
</evidence>
<dbReference type="Proteomes" id="UP000676336">
    <property type="component" value="Unassembled WGS sequence"/>
</dbReference>